<keyword evidence="3" id="KW-1185">Reference proteome</keyword>
<name>A0AAV6IPH8_9ERIC</name>
<reference evidence="2" key="1">
    <citation type="submission" date="2020-08" db="EMBL/GenBank/DDBJ databases">
        <title>Plant Genome Project.</title>
        <authorList>
            <person name="Zhang R.-G."/>
        </authorList>
    </citation>
    <scope>NUCLEOTIDE SEQUENCE</scope>
    <source>
        <strain evidence="2">WSP0</strain>
        <tissue evidence="2">Leaf</tissue>
    </source>
</reference>
<dbReference type="AlphaFoldDB" id="A0AAV6IPH8"/>
<feature type="region of interest" description="Disordered" evidence="1">
    <location>
        <begin position="1"/>
        <end position="107"/>
    </location>
</feature>
<feature type="compositionally biased region" description="Polar residues" evidence="1">
    <location>
        <begin position="11"/>
        <end position="21"/>
    </location>
</feature>
<dbReference type="Proteomes" id="UP000823749">
    <property type="component" value="Chromosome 10"/>
</dbReference>
<sequence>MSLPLGPKSKAPSSATDNNPGAGTGEIPPEANPPPPSHPKKPYLHRTHLQNAPAASQPTFITPPHLSPKPPTAVQPTFIAPPLTAGQPHLQRPKKTPNATPSSARSAKVATTAVAAYTIAQKGGSETQ</sequence>
<evidence type="ECO:0000313" key="2">
    <source>
        <dbReference type="EMBL" id="KAG5528645.1"/>
    </source>
</evidence>
<gene>
    <name evidence="2" type="ORF">RHGRI_029353</name>
</gene>
<proteinExistence type="predicted"/>
<accession>A0AAV6IPH8</accession>
<organism evidence="2 3">
    <name type="scientific">Rhododendron griersonianum</name>
    <dbReference type="NCBI Taxonomy" id="479676"/>
    <lineage>
        <taxon>Eukaryota</taxon>
        <taxon>Viridiplantae</taxon>
        <taxon>Streptophyta</taxon>
        <taxon>Embryophyta</taxon>
        <taxon>Tracheophyta</taxon>
        <taxon>Spermatophyta</taxon>
        <taxon>Magnoliopsida</taxon>
        <taxon>eudicotyledons</taxon>
        <taxon>Gunneridae</taxon>
        <taxon>Pentapetalae</taxon>
        <taxon>asterids</taxon>
        <taxon>Ericales</taxon>
        <taxon>Ericaceae</taxon>
        <taxon>Ericoideae</taxon>
        <taxon>Rhodoreae</taxon>
        <taxon>Rhododendron</taxon>
    </lineage>
</organism>
<evidence type="ECO:0000256" key="1">
    <source>
        <dbReference type="SAM" id="MobiDB-lite"/>
    </source>
</evidence>
<protein>
    <submittedName>
        <fullName evidence="2">Uncharacterized protein</fullName>
    </submittedName>
</protein>
<evidence type="ECO:0000313" key="3">
    <source>
        <dbReference type="Proteomes" id="UP000823749"/>
    </source>
</evidence>
<dbReference type="EMBL" id="JACTNZ010000010">
    <property type="protein sequence ID" value="KAG5528645.1"/>
    <property type="molecule type" value="Genomic_DNA"/>
</dbReference>
<feature type="compositionally biased region" description="Polar residues" evidence="1">
    <location>
        <begin position="49"/>
        <end position="60"/>
    </location>
</feature>
<feature type="compositionally biased region" description="Basic residues" evidence="1">
    <location>
        <begin position="38"/>
        <end position="48"/>
    </location>
</feature>
<comment type="caution">
    <text evidence="2">The sequence shown here is derived from an EMBL/GenBank/DDBJ whole genome shotgun (WGS) entry which is preliminary data.</text>
</comment>